<dbReference type="SUPFAM" id="SSF144232">
    <property type="entry name" value="HIT/MYND zinc finger-like"/>
    <property type="match status" value="1"/>
</dbReference>
<dbReference type="Pfam" id="PF01753">
    <property type="entry name" value="zf-MYND"/>
    <property type="match status" value="1"/>
</dbReference>
<dbReference type="InterPro" id="IPR002893">
    <property type="entry name" value="Znf_MYND"/>
</dbReference>
<keyword evidence="1" id="KW-0479">Metal-binding</keyword>
<protein>
    <recommendedName>
        <fullName evidence="5">MYND-type domain-containing protein</fullName>
    </recommendedName>
</protein>
<dbReference type="PROSITE" id="PS01360">
    <property type="entry name" value="ZF_MYND_1"/>
    <property type="match status" value="1"/>
</dbReference>
<organism evidence="6 7">
    <name type="scientific">Guyanagaster necrorhizus</name>
    <dbReference type="NCBI Taxonomy" id="856835"/>
    <lineage>
        <taxon>Eukaryota</taxon>
        <taxon>Fungi</taxon>
        <taxon>Dikarya</taxon>
        <taxon>Basidiomycota</taxon>
        <taxon>Agaricomycotina</taxon>
        <taxon>Agaricomycetes</taxon>
        <taxon>Agaricomycetidae</taxon>
        <taxon>Agaricales</taxon>
        <taxon>Marasmiineae</taxon>
        <taxon>Physalacriaceae</taxon>
        <taxon>Guyanagaster</taxon>
    </lineage>
</organism>
<evidence type="ECO:0000256" key="3">
    <source>
        <dbReference type="ARBA" id="ARBA00022833"/>
    </source>
</evidence>
<dbReference type="GO" id="GO:0008270">
    <property type="term" value="F:zinc ion binding"/>
    <property type="evidence" value="ECO:0007669"/>
    <property type="project" value="UniProtKB-KW"/>
</dbReference>
<dbReference type="PROSITE" id="PS50865">
    <property type="entry name" value="ZF_MYND_2"/>
    <property type="match status" value="1"/>
</dbReference>
<sequence>MLLKQIHGLNKYSCRRCIRGVALVRIPLVSTRLGHQVDPRSFKRLSNYITQHGCPVSIWLLNPILLCYGLGQIRHFPCSELTLFNAPASEERARRVFFSRISLQYKLLSTMDALKELALSGSGDALVQLGEFARDDSTVFPHLVQVVRVFLKYLPPPEMIDKLPPEDLCKSLDRATSYFHALNVALQSPQALDLSKSAGLVITCPQIYLWAVKFFHHYFIDTNITISTSAVLSTAVRIVEFLGTLATDPDYCAKMRDTKGLTFVMTVLWIYGIRAKYGRIEAIVRIAMMCILQKRTSNSEVSNAFNWVQNPIVEEVCARIVASEHEPDADYDGGIMFLLLSTVHSLPFTRAFISCHSVSWICRRIAGIAAKKEETCSPDELTGYSRLLQFSLTYLRRAFQEGSDRIIEGLDADLIPALLRAQSKVHAEDKKAILVPLLHLMTSYTLYRNVLAKLCKVLYTADLKPGISEAGPIGDAWTALKETTETRWGILKDYMASGRGLTKCSYPACPHPDNGPKRTLRRCEGCRFEYYCSKECQKLDWSDGHNALCQIIQDDLQSQFLLSMNNFRSMLLTIIRRWSPHAHVEARTPFRICHY</sequence>
<dbReference type="Proteomes" id="UP000812287">
    <property type="component" value="Unassembled WGS sequence"/>
</dbReference>
<accession>A0A9P7VML4</accession>
<dbReference type="EMBL" id="MU250549">
    <property type="protein sequence ID" value="KAG7442664.1"/>
    <property type="molecule type" value="Genomic_DNA"/>
</dbReference>
<dbReference type="GeneID" id="66102950"/>
<keyword evidence="3" id="KW-0862">Zinc</keyword>
<evidence type="ECO:0000256" key="4">
    <source>
        <dbReference type="PROSITE-ProRule" id="PRU00134"/>
    </source>
</evidence>
<name>A0A9P7VML4_9AGAR</name>
<keyword evidence="2 4" id="KW-0863">Zinc-finger</keyword>
<keyword evidence="7" id="KW-1185">Reference proteome</keyword>
<reference evidence="6" key="1">
    <citation type="submission" date="2020-11" db="EMBL/GenBank/DDBJ databases">
        <title>Adaptations for nitrogen fixation in a non-lichenized fungal sporocarp promotes dispersal by wood-feeding termites.</title>
        <authorList>
            <consortium name="DOE Joint Genome Institute"/>
            <person name="Koch R.A."/>
            <person name="Yoon G."/>
            <person name="Arayal U."/>
            <person name="Lail K."/>
            <person name="Amirebrahimi M."/>
            <person name="Labutti K."/>
            <person name="Lipzen A."/>
            <person name="Riley R."/>
            <person name="Barry K."/>
            <person name="Henrissat B."/>
            <person name="Grigoriev I.V."/>
            <person name="Herr J.R."/>
            <person name="Aime M.C."/>
        </authorList>
    </citation>
    <scope>NUCLEOTIDE SEQUENCE</scope>
    <source>
        <strain evidence="6">MCA 3950</strain>
    </source>
</reference>
<evidence type="ECO:0000313" key="7">
    <source>
        <dbReference type="Proteomes" id="UP000812287"/>
    </source>
</evidence>
<feature type="domain" description="MYND-type" evidence="5">
    <location>
        <begin position="501"/>
        <end position="549"/>
    </location>
</feature>
<evidence type="ECO:0000313" key="6">
    <source>
        <dbReference type="EMBL" id="KAG7442664.1"/>
    </source>
</evidence>
<dbReference type="Gene3D" id="6.10.140.2220">
    <property type="match status" value="1"/>
</dbReference>
<gene>
    <name evidence="6" type="ORF">BT62DRAFT_365665</name>
</gene>
<evidence type="ECO:0000256" key="1">
    <source>
        <dbReference type="ARBA" id="ARBA00022723"/>
    </source>
</evidence>
<dbReference type="OrthoDB" id="3020010at2759"/>
<dbReference type="RefSeq" id="XP_043036164.1">
    <property type="nucleotide sequence ID" value="XM_043180654.1"/>
</dbReference>
<evidence type="ECO:0000259" key="5">
    <source>
        <dbReference type="PROSITE" id="PS50865"/>
    </source>
</evidence>
<comment type="caution">
    <text evidence="6">The sequence shown here is derived from an EMBL/GenBank/DDBJ whole genome shotgun (WGS) entry which is preliminary data.</text>
</comment>
<proteinExistence type="predicted"/>
<evidence type="ECO:0000256" key="2">
    <source>
        <dbReference type="ARBA" id="ARBA00022771"/>
    </source>
</evidence>
<dbReference type="AlphaFoldDB" id="A0A9P7VML4"/>